<feature type="compositionally biased region" description="Basic and acidic residues" evidence="1">
    <location>
        <begin position="703"/>
        <end position="720"/>
    </location>
</feature>
<feature type="region of interest" description="Disordered" evidence="1">
    <location>
        <begin position="483"/>
        <end position="544"/>
    </location>
</feature>
<feature type="compositionally biased region" description="Basic and acidic residues" evidence="1">
    <location>
        <begin position="1108"/>
        <end position="1137"/>
    </location>
</feature>
<dbReference type="SUPFAM" id="SSF48350">
    <property type="entry name" value="GTPase activation domain, GAP"/>
    <property type="match status" value="1"/>
</dbReference>
<dbReference type="EMBL" id="KZ084099">
    <property type="protein sequence ID" value="OSD03794.1"/>
    <property type="molecule type" value="Genomic_DNA"/>
</dbReference>
<evidence type="ECO:0000313" key="4">
    <source>
        <dbReference type="Proteomes" id="UP000193067"/>
    </source>
</evidence>
<keyword evidence="4" id="KW-1185">Reference proteome</keyword>
<feature type="compositionally biased region" description="Polar residues" evidence="1">
    <location>
        <begin position="590"/>
        <end position="601"/>
    </location>
</feature>
<feature type="compositionally biased region" description="Low complexity" evidence="1">
    <location>
        <begin position="948"/>
        <end position="962"/>
    </location>
</feature>
<dbReference type="InterPro" id="IPR037508">
    <property type="entry name" value="Msb1/Mug8"/>
</dbReference>
<feature type="compositionally biased region" description="Basic and acidic residues" evidence="1">
    <location>
        <begin position="44"/>
        <end position="67"/>
    </location>
</feature>
<feature type="region of interest" description="Disordered" evidence="1">
    <location>
        <begin position="641"/>
        <end position="840"/>
    </location>
</feature>
<dbReference type="InterPro" id="IPR008936">
    <property type="entry name" value="Rho_GTPase_activation_prot"/>
</dbReference>
<name>A0A1Y2IT40_TRAC3</name>
<dbReference type="Proteomes" id="UP000193067">
    <property type="component" value="Unassembled WGS sequence"/>
</dbReference>
<feature type="region of interest" description="Disordered" evidence="1">
    <location>
        <begin position="885"/>
        <end position="1137"/>
    </location>
</feature>
<feature type="region of interest" description="Disordered" evidence="1">
    <location>
        <begin position="569"/>
        <end position="614"/>
    </location>
</feature>
<feature type="compositionally biased region" description="Low complexity" evidence="1">
    <location>
        <begin position="1049"/>
        <end position="1067"/>
    </location>
</feature>
<feature type="compositionally biased region" description="Low complexity" evidence="1">
    <location>
        <begin position="504"/>
        <end position="516"/>
    </location>
</feature>
<dbReference type="STRING" id="1353009.A0A1Y2IT40"/>
<reference evidence="3 4" key="1">
    <citation type="journal article" date="2015" name="Biotechnol. Biofuels">
        <title>Enhanced degradation of softwood versus hardwood by the white-rot fungus Pycnoporus coccineus.</title>
        <authorList>
            <person name="Couturier M."/>
            <person name="Navarro D."/>
            <person name="Chevret D."/>
            <person name="Henrissat B."/>
            <person name="Piumi F."/>
            <person name="Ruiz-Duenas F.J."/>
            <person name="Martinez A.T."/>
            <person name="Grigoriev I.V."/>
            <person name="Riley R."/>
            <person name="Lipzen A."/>
            <person name="Berrin J.G."/>
            <person name="Master E.R."/>
            <person name="Rosso M.N."/>
        </authorList>
    </citation>
    <scope>NUCLEOTIDE SEQUENCE [LARGE SCALE GENOMIC DNA]</scope>
    <source>
        <strain evidence="3 4">BRFM310</strain>
    </source>
</reference>
<feature type="compositionally biased region" description="Low complexity" evidence="1">
    <location>
        <begin position="760"/>
        <end position="780"/>
    </location>
</feature>
<gene>
    <name evidence="3" type="ORF">PYCCODRAFT_1444346</name>
</gene>
<dbReference type="InterPro" id="IPR012965">
    <property type="entry name" value="Msb1/Mug8_dom"/>
</dbReference>
<feature type="compositionally biased region" description="Basic and acidic residues" evidence="1">
    <location>
        <begin position="1081"/>
        <end position="1099"/>
    </location>
</feature>
<feature type="region of interest" description="Disordered" evidence="1">
    <location>
        <begin position="1"/>
        <end position="94"/>
    </location>
</feature>
<protein>
    <recommendedName>
        <fullName evidence="2">Meiotically up-regulated protein Msb1/Mug8 domain-containing protein</fullName>
    </recommendedName>
</protein>
<evidence type="ECO:0000313" key="3">
    <source>
        <dbReference type="EMBL" id="OSD03794.1"/>
    </source>
</evidence>
<accession>A0A1Y2IT40</accession>
<evidence type="ECO:0000259" key="2">
    <source>
        <dbReference type="Pfam" id="PF08101"/>
    </source>
</evidence>
<dbReference type="Gene3D" id="1.10.555.10">
    <property type="entry name" value="Rho GTPase activation protein"/>
    <property type="match status" value="1"/>
</dbReference>
<dbReference type="AlphaFoldDB" id="A0A1Y2IT40"/>
<evidence type="ECO:0000256" key="1">
    <source>
        <dbReference type="SAM" id="MobiDB-lite"/>
    </source>
</evidence>
<feature type="compositionally biased region" description="Low complexity" evidence="1">
    <location>
        <begin position="978"/>
        <end position="1006"/>
    </location>
</feature>
<dbReference type="PANTHER" id="PTHR28093">
    <property type="entry name" value="MORPHOGENESIS-RELATED PROTEIN MSB1"/>
    <property type="match status" value="1"/>
</dbReference>
<sequence length="1137" mass="122019">MAAFLSKVFPRKKEKDTNKRSSVSSLLEGKFEAVSPTVSPSAAKFEEGAQRPKERGREKEKEKEKDAGFSLFRSKSRPLSPVPDTRKTAPDVPRLTLNLPVPKEERSRALGVVFEADPNDQGILPDDVIGERRLNPLETLLLVKACSAAIIANGGLETLGVMHPFWYSASPEVQRKLISLFILSLGPKSPITTLSPSPTAALSTFDTELEYTRSPHDIAAVLRWALRHLRLEGESFGRSEGQWKWYQTFAETERASSYPMNAFSDALVPQLPPSHLQLLIATLDIVSSLAAHSEHNGISGSKLSKFFGLWLLTTKRSEQDDDWSSFYSRWERAGRILEHIFLAHIRDEMARKKMPLRLAELVRGYPFKGPSEAASGDIALLPRPRLSTRQYDALYIRVDTQLPDSKATKRKQHALRVISDALKSDLELADGKYKDLWEAIKKAALANDEPEPILIHVDGYPSISRIFADETLRLLSLIPAEASNKGSPSVPTIRVPRPPRKRSSSLNSSAKANGNGKAPSNGSAAGRSVASPTSPSSPKDWMDFSTAGFGESAIGKDFASTLLDKDVEVTTPPVERKTSKKRKASPGRSRGSSPANRATEPSTPPPKSNDALLDPISADWPNFVIAQLNWLVLEQRFVDATAPKRASSPRPSSTLAAAKKRLTGASTAAKAESKTFARKKAKPTRIGEMGEILPEETVQSQQETKDKQPEKKEEVQKAVDDTSAPPSTEAPKAPEPVAEEHKEGEAAPAEGPAPAPTPAPLISSAPAATPATPTTDAMSPLTPTADDFPPVPVTEDATTEDKPVLAAPQDLDVPADAEQEKTLPPAPEPVALETSEPAARAEISAKVDEIVNEVLTEETNAPQEVQTTQVVPETALIEEVAETAVQEAAAQEVPEESPTPPAVATETGVSTPIAAPEAAPAAPETVAEEPPTTEEHAQVSEEPPTVIAPEAAPEEFASAVEPTAPVSEPVAEETAAIVEPTVASEAEPESAPAPVQEEVVPAVETVSEPSAEVPTHEEPSSEEPTAAPATLVEETKDEEGVAVQDELVVEPVVEESSAPETSTVEEAIAPATETPPTGNESARESSRHSYRQAEQKEDALTEAPSEAAKVEETASVEKSHEAPAIDRETDSPEKADA</sequence>
<dbReference type="Pfam" id="PF08101">
    <property type="entry name" value="Msb1-Mug8_dom"/>
    <property type="match status" value="1"/>
</dbReference>
<dbReference type="PANTHER" id="PTHR28093:SF1">
    <property type="entry name" value="MORPHOGENESIS-RELATED PROTEIN MSB1"/>
    <property type="match status" value="1"/>
</dbReference>
<feature type="compositionally biased region" description="Low complexity" evidence="1">
    <location>
        <begin position="911"/>
        <end position="930"/>
    </location>
</feature>
<feature type="domain" description="Meiotically up-regulated protein Msb1/Mug8" evidence="2">
    <location>
        <begin position="242"/>
        <end position="371"/>
    </location>
</feature>
<proteinExistence type="predicted"/>
<feature type="compositionally biased region" description="Low complexity" evidence="1">
    <location>
        <begin position="641"/>
        <end position="654"/>
    </location>
</feature>
<organism evidence="3 4">
    <name type="scientific">Trametes coccinea (strain BRFM310)</name>
    <name type="common">Pycnoporus coccineus</name>
    <dbReference type="NCBI Taxonomy" id="1353009"/>
    <lineage>
        <taxon>Eukaryota</taxon>
        <taxon>Fungi</taxon>
        <taxon>Dikarya</taxon>
        <taxon>Basidiomycota</taxon>
        <taxon>Agaricomycotina</taxon>
        <taxon>Agaricomycetes</taxon>
        <taxon>Polyporales</taxon>
        <taxon>Polyporaceae</taxon>
        <taxon>Trametes</taxon>
    </lineage>
</organism>
<dbReference type="OrthoDB" id="3362494at2759"/>